<sequence length="279" mass="31012">MRPDAVVRLGKTVVQHGPANDRVYILKLDKDDLPEVVDKIYALGRDNGYSKLFAKVPSDKAGHFTARGFIDEARVPGMYKGEVAGYFMSKYLDQSRAIPRDIERITKVLECADQKSETAHSPTSTHQIQRLATGNAQELAELYDTVFESYPFPVNDPGYLKQMMEENVIFYGIFQDENLVAAASAEMDKDWACVEMTDFATLPAFRGKGAAGLLLAHMEKEMPSLGIQTAFTIARAESYGMNIVFARAGYAFGGTLHNNTQIGGKLESMNVWYKQIGTR</sequence>
<evidence type="ECO:0000313" key="3">
    <source>
        <dbReference type="Proteomes" id="UP000438699"/>
    </source>
</evidence>
<dbReference type="NCBIfam" id="TIGR03827">
    <property type="entry name" value="GNAT_ablB"/>
    <property type="match status" value="1"/>
</dbReference>
<protein>
    <submittedName>
        <fullName evidence="2">Putative beta-lysine N-acetyltransferase</fullName>
    </submittedName>
</protein>
<gene>
    <name evidence="2" type="primary">ablB</name>
    <name evidence="2" type="ORF">F8A88_04675</name>
</gene>
<reference evidence="2 3" key="1">
    <citation type="journal article" date="2017" name="Int. J. Syst. Evol. Microbiol.">
        <title>Desulfovibrio senegalensis sp. nov., a mesophilic sulfate reducer isolated from marine sediment.</title>
        <authorList>
            <person name="Thioye A."/>
            <person name="Gam Z.B.A."/>
            <person name="Mbengue M."/>
            <person name="Cayol J.L."/>
            <person name="Joseph-Bartoli M."/>
            <person name="Toure-Kane C."/>
            <person name="Labat M."/>
        </authorList>
    </citation>
    <scope>NUCLEOTIDE SEQUENCE [LARGE SCALE GENOMIC DNA]</scope>
    <source>
        <strain evidence="2 3">DSM 101509</strain>
    </source>
</reference>
<proteinExistence type="predicted"/>
<dbReference type="EMBL" id="WAIE01000001">
    <property type="protein sequence ID" value="KAB1443544.1"/>
    <property type="molecule type" value="Genomic_DNA"/>
</dbReference>
<evidence type="ECO:0000313" key="2">
    <source>
        <dbReference type="EMBL" id="KAB1443544.1"/>
    </source>
</evidence>
<feature type="domain" description="N-acetyltransferase" evidence="1">
    <location>
        <begin position="129"/>
        <end position="272"/>
    </location>
</feature>
<dbReference type="AlphaFoldDB" id="A0A6N6N649"/>
<name>A0A6N6N649_9BACT</name>
<dbReference type="CDD" id="cd04301">
    <property type="entry name" value="NAT_SF"/>
    <property type="match status" value="1"/>
</dbReference>
<dbReference type="GO" id="GO:0008080">
    <property type="term" value="F:N-acetyltransferase activity"/>
    <property type="evidence" value="ECO:0007669"/>
    <property type="project" value="InterPro"/>
</dbReference>
<evidence type="ECO:0000259" key="1">
    <source>
        <dbReference type="PROSITE" id="PS51186"/>
    </source>
</evidence>
<dbReference type="InterPro" id="IPR016181">
    <property type="entry name" value="Acyl_CoA_acyltransferase"/>
</dbReference>
<keyword evidence="2" id="KW-0808">Transferase</keyword>
<dbReference type="PROSITE" id="PS51186">
    <property type="entry name" value="GNAT"/>
    <property type="match status" value="1"/>
</dbReference>
<dbReference type="Gene3D" id="3.40.630.30">
    <property type="match status" value="1"/>
</dbReference>
<dbReference type="Proteomes" id="UP000438699">
    <property type="component" value="Unassembled WGS sequence"/>
</dbReference>
<dbReference type="InterPro" id="IPR000182">
    <property type="entry name" value="GNAT_dom"/>
</dbReference>
<organism evidence="2 3">
    <name type="scientific">Pseudodesulfovibrio senegalensis</name>
    <dbReference type="NCBI Taxonomy" id="1721087"/>
    <lineage>
        <taxon>Bacteria</taxon>
        <taxon>Pseudomonadati</taxon>
        <taxon>Thermodesulfobacteriota</taxon>
        <taxon>Desulfovibrionia</taxon>
        <taxon>Desulfovibrionales</taxon>
        <taxon>Desulfovibrionaceae</taxon>
    </lineage>
</organism>
<dbReference type="SUPFAM" id="SSF55729">
    <property type="entry name" value="Acyl-CoA N-acyltransferases (Nat)"/>
    <property type="match status" value="1"/>
</dbReference>
<keyword evidence="3" id="KW-1185">Reference proteome</keyword>
<dbReference type="InterPro" id="IPR022525">
    <property type="entry name" value="GNAT_AblB"/>
</dbReference>
<comment type="caution">
    <text evidence="2">The sequence shown here is derived from an EMBL/GenBank/DDBJ whole genome shotgun (WGS) entry which is preliminary data.</text>
</comment>
<dbReference type="RefSeq" id="WP_151149916.1">
    <property type="nucleotide sequence ID" value="NZ_WAIE01000001.1"/>
</dbReference>
<dbReference type="Pfam" id="PF00583">
    <property type="entry name" value="Acetyltransf_1"/>
    <property type="match status" value="1"/>
</dbReference>
<accession>A0A6N6N649</accession>
<dbReference type="OrthoDB" id="9790652at2"/>